<dbReference type="Proteomes" id="UP000243207">
    <property type="component" value="Chromosome I"/>
</dbReference>
<organism evidence="7 8">
    <name type="scientific">Halopseudomonas xinjiangensis</name>
    <dbReference type="NCBI Taxonomy" id="487184"/>
    <lineage>
        <taxon>Bacteria</taxon>
        <taxon>Pseudomonadati</taxon>
        <taxon>Pseudomonadota</taxon>
        <taxon>Gammaproteobacteria</taxon>
        <taxon>Pseudomonadales</taxon>
        <taxon>Pseudomonadaceae</taxon>
        <taxon>Halopseudomonas</taxon>
    </lineage>
</organism>
<dbReference type="GO" id="GO:0005886">
    <property type="term" value="C:plasma membrane"/>
    <property type="evidence" value="ECO:0007669"/>
    <property type="project" value="UniProtKB-SubCell"/>
</dbReference>
<keyword evidence="6" id="KW-1003">Cell membrane</keyword>
<evidence type="ECO:0000313" key="8">
    <source>
        <dbReference type="Proteomes" id="UP000243207"/>
    </source>
</evidence>
<evidence type="ECO:0000256" key="2">
    <source>
        <dbReference type="ARBA" id="ARBA00007165"/>
    </source>
</evidence>
<comment type="similarity">
    <text evidence="2 6">Belongs to the SURF1 family.</text>
</comment>
<keyword evidence="5 6" id="KW-0472">Membrane</keyword>
<keyword evidence="8" id="KW-1185">Reference proteome</keyword>
<dbReference type="Pfam" id="PF02104">
    <property type="entry name" value="SURF1"/>
    <property type="match status" value="1"/>
</dbReference>
<feature type="transmembrane region" description="Helical" evidence="6">
    <location>
        <begin position="12"/>
        <end position="30"/>
    </location>
</feature>
<reference evidence="8" key="1">
    <citation type="submission" date="2016-10" db="EMBL/GenBank/DDBJ databases">
        <authorList>
            <person name="Varghese N."/>
            <person name="Submissions S."/>
        </authorList>
    </citation>
    <scope>NUCLEOTIDE SEQUENCE [LARGE SCALE GENOMIC DNA]</scope>
    <source>
        <strain evidence="8">NRRL B-51270</strain>
    </source>
</reference>
<evidence type="ECO:0000256" key="6">
    <source>
        <dbReference type="RuleBase" id="RU363076"/>
    </source>
</evidence>
<gene>
    <name evidence="7" type="ORF">SAMN05216421_3066</name>
</gene>
<dbReference type="STRING" id="487184.SAMN05216421_3066"/>
<dbReference type="InterPro" id="IPR002994">
    <property type="entry name" value="Surf1/Shy1"/>
</dbReference>
<feature type="transmembrane region" description="Helical" evidence="6">
    <location>
        <begin position="208"/>
        <end position="230"/>
    </location>
</feature>
<dbReference type="EMBL" id="LT629736">
    <property type="protein sequence ID" value="SDT17205.1"/>
    <property type="molecule type" value="Genomic_DNA"/>
</dbReference>
<dbReference type="OrthoDB" id="9789940at2"/>
<evidence type="ECO:0000256" key="3">
    <source>
        <dbReference type="ARBA" id="ARBA00022692"/>
    </source>
</evidence>
<evidence type="ECO:0000256" key="5">
    <source>
        <dbReference type="ARBA" id="ARBA00023136"/>
    </source>
</evidence>
<keyword evidence="4 6" id="KW-1133">Transmembrane helix</keyword>
<dbReference type="AlphaFoldDB" id="A0A1H1Y749"/>
<dbReference type="InterPro" id="IPR045214">
    <property type="entry name" value="Surf1/Surf4"/>
</dbReference>
<evidence type="ECO:0000256" key="4">
    <source>
        <dbReference type="ARBA" id="ARBA00022989"/>
    </source>
</evidence>
<accession>A0A1H1Y749</accession>
<name>A0A1H1Y749_9GAMM</name>
<dbReference type="PROSITE" id="PS50895">
    <property type="entry name" value="SURF1"/>
    <property type="match status" value="1"/>
</dbReference>
<dbReference type="CDD" id="cd06662">
    <property type="entry name" value="SURF1"/>
    <property type="match status" value="1"/>
</dbReference>
<keyword evidence="3 6" id="KW-0812">Transmembrane</keyword>
<proteinExistence type="inferred from homology"/>
<dbReference type="PANTHER" id="PTHR23427:SF2">
    <property type="entry name" value="SURFEIT LOCUS PROTEIN 1"/>
    <property type="match status" value="1"/>
</dbReference>
<evidence type="ECO:0000256" key="1">
    <source>
        <dbReference type="ARBA" id="ARBA00004370"/>
    </source>
</evidence>
<dbReference type="PANTHER" id="PTHR23427">
    <property type="entry name" value="SURFEIT LOCUS PROTEIN"/>
    <property type="match status" value="1"/>
</dbReference>
<protein>
    <recommendedName>
        <fullName evidence="6">SURF1-like protein</fullName>
    </recommendedName>
</protein>
<evidence type="ECO:0000313" key="7">
    <source>
        <dbReference type="EMBL" id="SDT17205.1"/>
    </source>
</evidence>
<comment type="subcellular location">
    <subcellularLocation>
        <location evidence="6">Cell membrane</location>
        <topology evidence="6">Multi-pass membrane protein</topology>
    </subcellularLocation>
    <subcellularLocation>
        <location evidence="1">Membrane</location>
    </subcellularLocation>
</comment>
<sequence>MIRRFAPGWPMWVFVGAFLPLLVVLGFWQLERAEEKREMQARIDQGRAQTPSSLTELATGEDVAWRRIRLKGQFDVEHAWILDNRTRSGRAGVEVLQPFYDELSGQWVIVNRGWLPWRDRSQRPIVETPEETVTLTVEALPEPGRGFELPDGADRPGWPKLIVRVDPSRLYEQLDLDGPGWIARVTDGGPGALRLEWPGLPMTSAKHIGYAVQWFALAAALLVLFIWAGLRPDSEGTIPHGKS</sequence>
<dbReference type="RefSeq" id="WP_093396568.1">
    <property type="nucleotide sequence ID" value="NZ_LT629736.1"/>
</dbReference>